<organism evidence="11 12">
    <name type="scientific">Haemaphysalis longicornis</name>
    <name type="common">Bush tick</name>
    <dbReference type="NCBI Taxonomy" id="44386"/>
    <lineage>
        <taxon>Eukaryota</taxon>
        <taxon>Metazoa</taxon>
        <taxon>Ecdysozoa</taxon>
        <taxon>Arthropoda</taxon>
        <taxon>Chelicerata</taxon>
        <taxon>Arachnida</taxon>
        <taxon>Acari</taxon>
        <taxon>Parasitiformes</taxon>
        <taxon>Ixodida</taxon>
        <taxon>Ixodoidea</taxon>
        <taxon>Ixodidae</taxon>
        <taxon>Haemaphysalinae</taxon>
        <taxon>Haemaphysalis</taxon>
    </lineage>
</organism>
<dbReference type="SUPFAM" id="SSF56112">
    <property type="entry name" value="Protein kinase-like (PK-like)"/>
    <property type="match status" value="1"/>
</dbReference>
<evidence type="ECO:0000256" key="7">
    <source>
        <dbReference type="ARBA" id="ARBA00037368"/>
    </source>
</evidence>
<comment type="subcellular location">
    <subcellularLocation>
        <location evidence="1">Cytoplasm</location>
    </subcellularLocation>
</comment>
<comment type="similarity">
    <text evidence="2">Belongs to the aminoglycoside phosphotransferase family.</text>
</comment>
<dbReference type="EC" id="2.7.1.81" evidence="8"/>
<evidence type="ECO:0000313" key="12">
    <source>
        <dbReference type="Proteomes" id="UP000821853"/>
    </source>
</evidence>
<name>A0A9J6GUL5_HAELO</name>
<comment type="catalytic activity">
    <reaction evidence="6">
        <text>(5R)-5-hydroxy-L-lysine + GTP = (5R)-5-phosphooxy-L-lysine + GDP + H(+)</text>
        <dbReference type="Rhea" id="RHEA:19049"/>
        <dbReference type="ChEBI" id="CHEBI:15378"/>
        <dbReference type="ChEBI" id="CHEBI:37565"/>
        <dbReference type="ChEBI" id="CHEBI:57882"/>
        <dbReference type="ChEBI" id="CHEBI:58189"/>
        <dbReference type="ChEBI" id="CHEBI:58357"/>
        <dbReference type="EC" id="2.7.1.81"/>
    </reaction>
</comment>
<dbReference type="Proteomes" id="UP000821853">
    <property type="component" value="Chromosome 9"/>
</dbReference>
<protein>
    <recommendedName>
        <fullName evidence="9">Hydroxylysine kinase</fullName>
        <ecNumber evidence="8">2.7.1.81</ecNumber>
    </recommendedName>
</protein>
<dbReference type="PANTHER" id="PTHR21064:SF1">
    <property type="entry name" value="HYDROXYLYSINE KINASE"/>
    <property type="match status" value="1"/>
</dbReference>
<proteinExistence type="inferred from homology"/>
<evidence type="ECO:0000256" key="8">
    <source>
        <dbReference type="ARBA" id="ARBA00038873"/>
    </source>
</evidence>
<gene>
    <name evidence="11" type="ORF">HPB48_000680</name>
</gene>
<comment type="caution">
    <text evidence="11">The sequence shown here is derived from an EMBL/GenBank/DDBJ whole genome shotgun (WGS) entry which is preliminary data.</text>
</comment>
<evidence type="ECO:0000256" key="5">
    <source>
        <dbReference type="ARBA" id="ARBA00022777"/>
    </source>
</evidence>
<comment type="function">
    <text evidence="7">Catalyzes the GTP-dependent phosphorylation of 5-hydroxy-L-lysine.</text>
</comment>
<dbReference type="VEuPathDB" id="VectorBase:HLOH_041316"/>
<dbReference type="GO" id="GO:0047992">
    <property type="term" value="F:hydroxylysine kinase activity"/>
    <property type="evidence" value="ECO:0007669"/>
    <property type="project" value="UniProtKB-EC"/>
</dbReference>
<dbReference type="InterPro" id="IPR011009">
    <property type="entry name" value="Kinase-like_dom_sf"/>
</dbReference>
<dbReference type="OrthoDB" id="9973935at2759"/>
<evidence type="ECO:0000256" key="3">
    <source>
        <dbReference type="ARBA" id="ARBA00022490"/>
    </source>
</evidence>
<dbReference type="Pfam" id="PF01636">
    <property type="entry name" value="APH"/>
    <property type="match status" value="1"/>
</dbReference>
<evidence type="ECO:0000256" key="1">
    <source>
        <dbReference type="ARBA" id="ARBA00004496"/>
    </source>
</evidence>
<dbReference type="InterPro" id="IPR050249">
    <property type="entry name" value="Pseudomonas-type_ThrB"/>
</dbReference>
<keyword evidence="3" id="KW-0963">Cytoplasm</keyword>
<sequence>MVKECAVRLFAFVPGCTLDRRSLTDKICLTWGALLGRLHRTLEGADKYPALLKRYTAWSLWSVPELVPLVDVVVDNMEDRQIVRDVLTQFAELEQELRSLPVGVLHGDLNEKNVLTRPSVEEDRAEDQGDRAGDEVYAVLDWGDVHGGPRVLDLAVLLAYVLIAPTGSRSAEENAGLALSAYLRHVPEEKEHVPLLRTLIAARLCQSLVKGLQAYQQHPGNTYVLDTQKSGWHGLRRLWNTPNDELMAVWNRVLGETTLPSADT</sequence>
<dbReference type="AlphaFoldDB" id="A0A9J6GUL5"/>
<evidence type="ECO:0000256" key="4">
    <source>
        <dbReference type="ARBA" id="ARBA00022679"/>
    </source>
</evidence>
<evidence type="ECO:0000313" key="11">
    <source>
        <dbReference type="EMBL" id="KAH9382158.1"/>
    </source>
</evidence>
<feature type="domain" description="Aminoglycoside phosphotransferase" evidence="10">
    <location>
        <begin position="4"/>
        <end position="169"/>
    </location>
</feature>
<evidence type="ECO:0000256" key="9">
    <source>
        <dbReference type="ARBA" id="ARBA00040505"/>
    </source>
</evidence>
<dbReference type="GO" id="GO:0005737">
    <property type="term" value="C:cytoplasm"/>
    <property type="evidence" value="ECO:0007669"/>
    <property type="project" value="UniProtKB-SubCell"/>
</dbReference>
<dbReference type="PANTHER" id="PTHR21064">
    <property type="entry name" value="AMINOGLYCOSIDE PHOSPHOTRANSFERASE DOMAIN-CONTAINING PROTEIN-RELATED"/>
    <property type="match status" value="1"/>
</dbReference>
<evidence type="ECO:0000259" key="10">
    <source>
        <dbReference type="Pfam" id="PF01636"/>
    </source>
</evidence>
<dbReference type="OMA" id="AAHSCQL"/>
<keyword evidence="4" id="KW-0808">Transferase</keyword>
<evidence type="ECO:0000256" key="6">
    <source>
        <dbReference type="ARBA" id="ARBA00036820"/>
    </source>
</evidence>
<dbReference type="EMBL" id="JABSTR010000011">
    <property type="protein sequence ID" value="KAH9382158.1"/>
    <property type="molecule type" value="Genomic_DNA"/>
</dbReference>
<keyword evidence="5" id="KW-0418">Kinase</keyword>
<evidence type="ECO:0000256" key="2">
    <source>
        <dbReference type="ARBA" id="ARBA00006219"/>
    </source>
</evidence>
<dbReference type="Gene3D" id="3.90.1200.10">
    <property type="match status" value="1"/>
</dbReference>
<dbReference type="InterPro" id="IPR002575">
    <property type="entry name" value="Aminoglycoside_PTrfase"/>
</dbReference>
<keyword evidence="12" id="KW-1185">Reference proteome</keyword>
<accession>A0A9J6GUL5</accession>
<reference evidence="11 12" key="1">
    <citation type="journal article" date="2020" name="Cell">
        <title>Large-Scale Comparative Analyses of Tick Genomes Elucidate Their Genetic Diversity and Vector Capacities.</title>
        <authorList>
            <consortium name="Tick Genome and Microbiome Consortium (TIGMIC)"/>
            <person name="Jia N."/>
            <person name="Wang J."/>
            <person name="Shi W."/>
            <person name="Du L."/>
            <person name="Sun Y."/>
            <person name="Zhan W."/>
            <person name="Jiang J.F."/>
            <person name="Wang Q."/>
            <person name="Zhang B."/>
            <person name="Ji P."/>
            <person name="Bell-Sakyi L."/>
            <person name="Cui X.M."/>
            <person name="Yuan T.T."/>
            <person name="Jiang B.G."/>
            <person name="Yang W.F."/>
            <person name="Lam T.T."/>
            <person name="Chang Q.C."/>
            <person name="Ding S.J."/>
            <person name="Wang X.J."/>
            <person name="Zhu J.G."/>
            <person name="Ruan X.D."/>
            <person name="Zhao L."/>
            <person name="Wei J.T."/>
            <person name="Ye R.Z."/>
            <person name="Que T.C."/>
            <person name="Du C.H."/>
            <person name="Zhou Y.H."/>
            <person name="Cheng J.X."/>
            <person name="Dai P.F."/>
            <person name="Guo W.B."/>
            <person name="Han X.H."/>
            <person name="Huang E.J."/>
            <person name="Li L.F."/>
            <person name="Wei W."/>
            <person name="Gao Y.C."/>
            <person name="Liu J.Z."/>
            <person name="Shao H.Z."/>
            <person name="Wang X."/>
            <person name="Wang C.C."/>
            <person name="Yang T.C."/>
            <person name="Huo Q.B."/>
            <person name="Li W."/>
            <person name="Chen H.Y."/>
            <person name="Chen S.E."/>
            <person name="Zhou L.G."/>
            <person name="Ni X.B."/>
            <person name="Tian J.H."/>
            <person name="Sheng Y."/>
            <person name="Liu T."/>
            <person name="Pan Y.S."/>
            <person name="Xia L.Y."/>
            <person name="Li J."/>
            <person name="Zhao F."/>
            <person name="Cao W.C."/>
        </authorList>
    </citation>
    <scope>NUCLEOTIDE SEQUENCE [LARGE SCALE GENOMIC DNA]</scope>
    <source>
        <strain evidence="11">HaeL-2018</strain>
    </source>
</reference>